<dbReference type="InterPro" id="IPR012495">
    <property type="entry name" value="TadE-like_dom"/>
</dbReference>
<evidence type="ECO:0000313" key="3">
    <source>
        <dbReference type="EMBL" id="MDR4306630.1"/>
    </source>
</evidence>
<organism evidence="3 4">
    <name type="scientific">Chelatococcus sambhunathii</name>
    <dbReference type="NCBI Taxonomy" id="363953"/>
    <lineage>
        <taxon>Bacteria</taxon>
        <taxon>Pseudomonadati</taxon>
        <taxon>Pseudomonadota</taxon>
        <taxon>Alphaproteobacteria</taxon>
        <taxon>Hyphomicrobiales</taxon>
        <taxon>Chelatococcaceae</taxon>
        <taxon>Chelatococcus</taxon>
    </lineage>
</organism>
<name>A0ABU1DEU1_9HYPH</name>
<dbReference type="Proteomes" id="UP001181622">
    <property type="component" value="Unassembled WGS sequence"/>
</dbReference>
<dbReference type="EMBL" id="JADBEO010000014">
    <property type="protein sequence ID" value="MDR4306630.1"/>
    <property type="molecule type" value="Genomic_DNA"/>
</dbReference>
<sequence length="189" mass="20625">MPRPSLIPLLRRLRRSTEGLAAIEFAMFAPVLGLLLLGGYDLSRFIIARANVDKVGFSVADVTSQYEQLNATTMEQIFKITGSSLQTYVSGTNGVTILTSIYLDSAGVPRVRWQCYSSAATWKSAIGAEGGVAAVNANLLADVNDNVMTSEVYFRFTPVFSRFFKDSVTLYTASIYRPRLGALTTKPCS</sequence>
<feature type="domain" description="TadE-like" evidence="2">
    <location>
        <begin position="19"/>
        <end position="54"/>
    </location>
</feature>
<keyword evidence="1" id="KW-0472">Membrane</keyword>
<reference evidence="3" key="1">
    <citation type="submission" date="2020-10" db="EMBL/GenBank/DDBJ databases">
        <authorList>
            <person name="Abbas A."/>
            <person name="Razzaq R."/>
            <person name="Waqas M."/>
            <person name="Abbas N."/>
            <person name="Nielsen T.K."/>
            <person name="Hansen L.H."/>
            <person name="Hussain S."/>
            <person name="Shahid M."/>
        </authorList>
    </citation>
    <scope>NUCLEOTIDE SEQUENCE</scope>
    <source>
        <strain evidence="3">S14</strain>
    </source>
</reference>
<accession>A0ABU1DEU1</accession>
<keyword evidence="4" id="KW-1185">Reference proteome</keyword>
<keyword evidence="1" id="KW-1133">Transmembrane helix</keyword>
<dbReference type="Pfam" id="PF07811">
    <property type="entry name" value="TadE"/>
    <property type="match status" value="1"/>
</dbReference>
<protein>
    <submittedName>
        <fullName evidence="3">Pilus assembly protein</fullName>
    </submittedName>
</protein>
<evidence type="ECO:0000259" key="2">
    <source>
        <dbReference type="Pfam" id="PF07811"/>
    </source>
</evidence>
<proteinExistence type="predicted"/>
<comment type="caution">
    <text evidence="3">The sequence shown here is derived from an EMBL/GenBank/DDBJ whole genome shotgun (WGS) entry which is preliminary data.</text>
</comment>
<dbReference type="RefSeq" id="WP_309390687.1">
    <property type="nucleotide sequence ID" value="NZ_JADBEO010000014.1"/>
</dbReference>
<evidence type="ECO:0000313" key="4">
    <source>
        <dbReference type="Proteomes" id="UP001181622"/>
    </source>
</evidence>
<evidence type="ECO:0000256" key="1">
    <source>
        <dbReference type="SAM" id="Phobius"/>
    </source>
</evidence>
<keyword evidence="1" id="KW-0812">Transmembrane</keyword>
<feature type="transmembrane region" description="Helical" evidence="1">
    <location>
        <begin position="20"/>
        <end position="40"/>
    </location>
</feature>
<gene>
    <name evidence="3" type="ORF">IHQ68_08370</name>
</gene>